<evidence type="ECO:0000313" key="20">
    <source>
        <dbReference type="EMBL" id="MDA5400367.1"/>
    </source>
</evidence>
<dbReference type="InterPro" id="IPR029787">
    <property type="entry name" value="Nucleotide_cyclase"/>
</dbReference>
<evidence type="ECO:0000256" key="14">
    <source>
        <dbReference type="ARBA" id="ARBA00032597"/>
    </source>
</evidence>
<keyword evidence="9" id="KW-0460">Magnesium</keyword>
<dbReference type="GO" id="GO:0005524">
    <property type="term" value="F:ATP binding"/>
    <property type="evidence" value="ECO:0007669"/>
    <property type="project" value="UniProtKB-KW"/>
</dbReference>
<evidence type="ECO:0000256" key="8">
    <source>
        <dbReference type="ARBA" id="ARBA00022840"/>
    </source>
</evidence>
<dbReference type="Proteomes" id="UP001151234">
    <property type="component" value="Unassembled WGS sequence"/>
</dbReference>
<feature type="transmembrane region" description="Helical" evidence="18">
    <location>
        <begin position="160"/>
        <end position="181"/>
    </location>
</feature>
<comment type="caution">
    <text evidence="20">The sequence shown here is derived from an EMBL/GenBank/DDBJ whole genome shotgun (WGS) entry which is preliminary data.</text>
</comment>
<feature type="transmembrane region" description="Helical" evidence="18">
    <location>
        <begin position="128"/>
        <end position="148"/>
    </location>
</feature>
<dbReference type="GO" id="GO:0006171">
    <property type="term" value="P:cAMP biosynthetic process"/>
    <property type="evidence" value="ECO:0007669"/>
    <property type="project" value="UniProtKB-KW"/>
</dbReference>
<keyword evidence="6" id="KW-0479">Metal-binding</keyword>
<keyword evidence="10 18" id="KW-1133">Transmembrane helix</keyword>
<evidence type="ECO:0000256" key="7">
    <source>
        <dbReference type="ARBA" id="ARBA00022741"/>
    </source>
</evidence>
<dbReference type="RefSeq" id="WP_267991863.1">
    <property type="nucleotide sequence ID" value="NZ_JAPJZI010000001.1"/>
</dbReference>
<dbReference type="PROSITE" id="PS00452">
    <property type="entry name" value="GUANYLATE_CYCLASE_1"/>
    <property type="match status" value="1"/>
</dbReference>
<keyword evidence="11" id="KW-0115">cAMP biosynthesis</keyword>
<evidence type="ECO:0000256" key="3">
    <source>
        <dbReference type="ARBA" id="ARBA00012201"/>
    </source>
</evidence>
<evidence type="ECO:0000256" key="9">
    <source>
        <dbReference type="ARBA" id="ARBA00022842"/>
    </source>
</evidence>
<dbReference type="PROSITE" id="PS50125">
    <property type="entry name" value="GUANYLATE_CYCLASE_2"/>
    <property type="match status" value="1"/>
</dbReference>
<evidence type="ECO:0000256" key="16">
    <source>
        <dbReference type="ARBA" id="ARBA00064436"/>
    </source>
</evidence>
<dbReference type="EC" id="4.6.1.1" evidence="3"/>
<evidence type="ECO:0000256" key="15">
    <source>
        <dbReference type="ARBA" id="ARBA00032637"/>
    </source>
</evidence>
<evidence type="ECO:0000256" key="11">
    <source>
        <dbReference type="ARBA" id="ARBA00022998"/>
    </source>
</evidence>
<keyword evidence="8" id="KW-0067">ATP-binding</keyword>
<keyword evidence="21" id="KW-1185">Reference proteome</keyword>
<comment type="subunit">
    <text evidence="16">Homodimer. Can also exist as monomer.</text>
</comment>
<dbReference type="AlphaFoldDB" id="A0A9X3UL47"/>
<evidence type="ECO:0000256" key="4">
    <source>
        <dbReference type="ARBA" id="ARBA00021420"/>
    </source>
</evidence>
<dbReference type="Gene3D" id="3.30.70.1230">
    <property type="entry name" value="Nucleotide cyclase"/>
    <property type="match status" value="1"/>
</dbReference>
<gene>
    <name evidence="20" type="ORF">OQ273_17450</name>
</gene>
<evidence type="ECO:0000256" key="6">
    <source>
        <dbReference type="ARBA" id="ARBA00022723"/>
    </source>
</evidence>
<dbReference type="CDD" id="cd07302">
    <property type="entry name" value="CHD"/>
    <property type="match status" value="1"/>
</dbReference>
<dbReference type="PANTHER" id="PTHR11920">
    <property type="entry name" value="GUANYLYL CYCLASE"/>
    <property type="match status" value="1"/>
</dbReference>
<evidence type="ECO:0000256" key="13">
    <source>
        <dbReference type="ARBA" id="ARBA00023239"/>
    </source>
</evidence>
<evidence type="ECO:0000256" key="1">
    <source>
        <dbReference type="ARBA" id="ARBA00001593"/>
    </source>
</evidence>
<accession>A0A9X3UL47</accession>
<evidence type="ECO:0000259" key="19">
    <source>
        <dbReference type="PROSITE" id="PS50125"/>
    </source>
</evidence>
<evidence type="ECO:0000256" key="10">
    <source>
        <dbReference type="ARBA" id="ARBA00022989"/>
    </source>
</evidence>
<dbReference type="SUPFAM" id="SSF55073">
    <property type="entry name" value="Nucleotide cyclase"/>
    <property type="match status" value="1"/>
</dbReference>
<evidence type="ECO:0000256" key="2">
    <source>
        <dbReference type="ARBA" id="ARBA00004370"/>
    </source>
</evidence>
<comment type="catalytic activity">
    <reaction evidence="1">
        <text>ATP = 3',5'-cyclic AMP + diphosphate</text>
        <dbReference type="Rhea" id="RHEA:15389"/>
        <dbReference type="ChEBI" id="CHEBI:30616"/>
        <dbReference type="ChEBI" id="CHEBI:33019"/>
        <dbReference type="ChEBI" id="CHEBI:58165"/>
        <dbReference type="EC" id="4.6.1.1"/>
    </reaction>
</comment>
<reference evidence="20" key="1">
    <citation type="submission" date="2022-11" db="EMBL/GenBank/DDBJ databases">
        <title>Draft genome sequence of Hoeflea poritis E7-10 and Hoeflea prorocentri PM5-8, separated from scleractinian coral Porites lutea and marine dinoflagellate.</title>
        <authorList>
            <person name="Zhang G."/>
            <person name="Wei Q."/>
            <person name="Cai L."/>
        </authorList>
    </citation>
    <scope>NUCLEOTIDE SEQUENCE</scope>
    <source>
        <strain evidence="20">PM5-8</strain>
    </source>
</reference>
<dbReference type="EMBL" id="JAPJZI010000001">
    <property type="protein sequence ID" value="MDA5400367.1"/>
    <property type="molecule type" value="Genomic_DNA"/>
</dbReference>
<dbReference type="InterPro" id="IPR001054">
    <property type="entry name" value="A/G_cyclase"/>
</dbReference>
<comment type="subcellular location">
    <subcellularLocation>
        <location evidence="2">Membrane</location>
    </subcellularLocation>
</comment>
<evidence type="ECO:0000256" key="18">
    <source>
        <dbReference type="SAM" id="Phobius"/>
    </source>
</evidence>
<dbReference type="FunFam" id="3.30.70.1230:FF:000033">
    <property type="entry name" value="Adenylate cyclase"/>
    <property type="match status" value="1"/>
</dbReference>
<comment type="similarity">
    <text evidence="17">Belongs to the adenylyl cyclase class-4/guanylyl cyclase family.</text>
</comment>
<keyword evidence="5 18" id="KW-0812">Transmembrane</keyword>
<dbReference type="GO" id="GO:0035556">
    <property type="term" value="P:intracellular signal transduction"/>
    <property type="evidence" value="ECO:0007669"/>
    <property type="project" value="InterPro"/>
</dbReference>
<proteinExistence type="inferred from homology"/>
<dbReference type="InterPro" id="IPR018297">
    <property type="entry name" value="A/G_cyclase_CS"/>
</dbReference>
<evidence type="ECO:0000256" key="5">
    <source>
        <dbReference type="ARBA" id="ARBA00022692"/>
    </source>
</evidence>
<sequence length="412" mass="44465">MVLDRVLAWYAHVPEGLPTGEARIFFAAKIGYSAWIVVQGVTAFIFLQLGQNVLAAFAALGSLLTFVCFFCLVSGRAGTGFHLVNGQNIVGVILITLYVGLKPGFFLFALVGMLYCPLSEWVSRRMQWVLMGVNAAVFVAALVIGLTLPPIAPLPPAWNLIFAVVNGTATAGLLLMVVLTYRHAVDRAEAALAAEYRKSEALLHNIMPPSVAERLKRETRVIADSHGNATILFADIVGFSELAGRSSPEALVTMLNSIFCRFDDLVDARGLEKIKTIGDAYMVVAGLPVEREDHADAIARLALDMLITADEVSRETGKDLNIRIGIHSGPVVAGVIGQKKFAYDLWGDTVNIAARMESHGQAGRIQVSADTAKLLRDRFVLEPRGTIEIKGKGEMATYFLTGERAPLIDAAG</sequence>
<name>A0A9X3UL47_9HYPH</name>
<keyword evidence="7" id="KW-0547">Nucleotide-binding</keyword>
<dbReference type="SMART" id="SM00044">
    <property type="entry name" value="CYCc"/>
    <property type="match status" value="1"/>
</dbReference>
<dbReference type="GO" id="GO:0004016">
    <property type="term" value="F:adenylate cyclase activity"/>
    <property type="evidence" value="ECO:0007669"/>
    <property type="project" value="UniProtKB-EC"/>
</dbReference>
<feature type="domain" description="Guanylate cyclase" evidence="19">
    <location>
        <begin position="230"/>
        <end position="357"/>
    </location>
</feature>
<dbReference type="PANTHER" id="PTHR11920:SF335">
    <property type="entry name" value="GUANYLATE CYCLASE"/>
    <property type="match status" value="1"/>
</dbReference>
<dbReference type="InterPro" id="IPR050401">
    <property type="entry name" value="Cyclic_nucleotide_synthase"/>
</dbReference>
<dbReference type="GO" id="GO:0005886">
    <property type="term" value="C:plasma membrane"/>
    <property type="evidence" value="ECO:0007669"/>
    <property type="project" value="UniProtKB-ARBA"/>
</dbReference>
<feature type="transmembrane region" description="Helical" evidence="18">
    <location>
        <begin position="24"/>
        <end position="47"/>
    </location>
</feature>
<keyword evidence="13 17" id="KW-0456">Lyase</keyword>
<organism evidence="20 21">
    <name type="scientific">Hoeflea prorocentri</name>
    <dbReference type="NCBI Taxonomy" id="1922333"/>
    <lineage>
        <taxon>Bacteria</taxon>
        <taxon>Pseudomonadati</taxon>
        <taxon>Pseudomonadota</taxon>
        <taxon>Alphaproteobacteria</taxon>
        <taxon>Hyphomicrobiales</taxon>
        <taxon>Rhizobiaceae</taxon>
        <taxon>Hoeflea</taxon>
    </lineage>
</organism>
<evidence type="ECO:0000256" key="12">
    <source>
        <dbReference type="ARBA" id="ARBA00023136"/>
    </source>
</evidence>
<dbReference type="Pfam" id="PF00211">
    <property type="entry name" value="Guanylate_cyc"/>
    <property type="match status" value="1"/>
</dbReference>
<feature type="transmembrane region" description="Helical" evidence="18">
    <location>
        <begin position="89"/>
        <end position="116"/>
    </location>
</feature>
<keyword evidence="12 18" id="KW-0472">Membrane</keyword>
<evidence type="ECO:0000313" key="21">
    <source>
        <dbReference type="Proteomes" id="UP001151234"/>
    </source>
</evidence>
<feature type="transmembrane region" description="Helical" evidence="18">
    <location>
        <begin position="54"/>
        <end position="77"/>
    </location>
</feature>
<protein>
    <recommendedName>
        <fullName evidence="4">Adenylate cyclase</fullName>
        <ecNumber evidence="3">4.6.1.1</ecNumber>
    </recommendedName>
    <alternativeName>
        <fullName evidence="14">ATP pyrophosphate-lyase</fullName>
    </alternativeName>
    <alternativeName>
        <fullName evidence="15">Adenylyl cyclase</fullName>
    </alternativeName>
</protein>
<dbReference type="GO" id="GO:0046872">
    <property type="term" value="F:metal ion binding"/>
    <property type="evidence" value="ECO:0007669"/>
    <property type="project" value="UniProtKB-KW"/>
</dbReference>
<evidence type="ECO:0000256" key="17">
    <source>
        <dbReference type="RuleBase" id="RU000405"/>
    </source>
</evidence>